<protein>
    <recommendedName>
        <fullName evidence="1">ERCC4 domain-containing protein</fullName>
    </recommendedName>
</protein>
<dbReference type="GO" id="GO:0003677">
    <property type="term" value="F:DNA binding"/>
    <property type="evidence" value="ECO:0007669"/>
    <property type="project" value="InterPro"/>
</dbReference>
<dbReference type="AlphaFoldDB" id="A0A0F9J5Z8"/>
<organism evidence="2">
    <name type="scientific">marine sediment metagenome</name>
    <dbReference type="NCBI Taxonomy" id="412755"/>
    <lineage>
        <taxon>unclassified sequences</taxon>
        <taxon>metagenomes</taxon>
        <taxon>ecological metagenomes</taxon>
    </lineage>
</organism>
<name>A0A0F9J5Z8_9ZZZZ</name>
<dbReference type="Pfam" id="PF02732">
    <property type="entry name" value="ERCC4"/>
    <property type="match status" value="1"/>
</dbReference>
<dbReference type="InterPro" id="IPR006166">
    <property type="entry name" value="ERCC4_domain"/>
</dbReference>
<gene>
    <name evidence="2" type="ORF">LCGC14_1493830</name>
</gene>
<dbReference type="Gene3D" id="3.40.50.10130">
    <property type="match status" value="1"/>
</dbReference>
<comment type="caution">
    <text evidence="2">The sequence shown here is derived from an EMBL/GenBank/DDBJ whole genome shotgun (WGS) entry which is preliminary data.</text>
</comment>
<dbReference type="InterPro" id="IPR010994">
    <property type="entry name" value="RuvA_2-like"/>
</dbReference>
<reference evidence="2" key="1">
    <citation type="journal article" date="2015" name="Nature">
        <title>Complex archaea that bridge the gap between prokaryotes and eukaryotes.</title>
        <authorList>
            <person name="Spang A."/>
            <person name="Saw J.H."/>
            <person name="Jorgensen S.L."/>
            <person name="Zaremba-Niedzwiedzka K."/>
            <person name="Martijn J."/>
            <person name="Lind A.E."/>
            <person name="van Eijk R."/>
            <person name="Schleper C."/>
            <person name="Guy L."/>
            <person name="Ettema T.J."/>
        </authorList>
    </citation>
    <scope>NUCLEOTIDE SEQUENCE</scope>
</reference>
<dbReference type="SUPFAM" id="SSF47781">
    <property type="entry name" value="RuvA domain 2-like"/>
    <property type="match status" value="1"/>
</dbReference>
<proteinExistence type="predicted"/>
<sequence>MVSVMYHPTEPYEIKNDFGDLGISNPNLPTDYAWFVNGLKSLIERKHIPQDLLASLSDGRLNKVTQILLENIERGGRSYLLLEGFMRCDSNGYILNPDRPSGWEIDKVSALISSIQAMGIQILLSPSMKETALVLISQMRWELKGDHRSLRTRPGPAHQPWGDRPSYAPYMIWGYQGFPGVSVVLAEILYEAASTYEKLLDMSVEDFAGLSRFGKKRSEGLHRFLHEGRL</sequence>
<dbReference type="InterPro" id="IPR011335">
    <property type="entry name" value="Restrct_endonuc-II-like"/>
</dbReference>
<dbReference type="GO" id="GO:0006259">
    <property type="term" value="P:DNA metabolic process"/>
    <property type="evidence" value="ECO:0007669"/>
    <property type="project" value="UniProtKB-ARBA"/>
</dbReference>
<dbReference type="EMBL" id="LAZR01010769">
    <property type="protein sequence ID" value="KKM65184.1"/>
    <property type="molecule type" value="Genomic_DNA"/>
</dbReference>
<evidence type="ECO:0000259" key="1">
    <source>
        <dbReference type="Pfam" id="PF02732"/>
    </source>
</evidence>
<feature type="domain" description="ERCC4" evidence="1">
    <location>
        <begin position="31"/>
        <end position="135"/>
    </location>
</feature>
<dbReference type="GO" id="GO:0004518">
    <property type="term" value="F:nuclease activity"/>
    <property type="evidence" value="ECO:0007669"/>
    <property type="project" value="InterPro"/>
</dbReference>
<evidence type="ECO:0000313" key="2">
    <source>
        <dbReference type="EMBL" id="KKM65184.1"/>
    </source>
</evidence>
<dbReference type="SUPFAM" id="SSF52980">
    <property type="entry name" value="Restriction endonuclease-like"/>
    <property type="match status" value="1"/>
</dbReference>
<accession>A0A0F9J5Z8</accession>